<keyword evidence="3 5" id="KW-0418">Kinase</keyword>
<dbReference type="InterPro" id="IPR043129">
    <property type="entry name" value="ATPase_NBD"/>
</dbReference>
<dbReference type="GO" id="GO:0005975">
    <property type="term" value="P:carbohydrate metabolic process"/>
    <property type="evidence" value="ECO:0007669"/>
    <property type="project" value="InterPro"/>
</dbReference>
<feature type="domain" description="Carbohydrate kinase FGGY N-terminal" evidence="4">
    <location>
        <begin position="1"/>
        <end position="83"/>
    </location>
</feature>
<feature type="non-terminal residue" evidence="5">
    <location>
        <position position="84"/>
    </location>
</feature>
<dbReference type="RefSeq" id="WP_303522406.1">
    <property type="nucleotide sequence ID" value="NZ_JAUOQO010000559.1"/>
</dbReference>
<keyword evidence="6" id="KW-1185">Reference proteome</keyword>
<dbReference type="AlphaFoldDB" id="A0AAW7YVI9"/>
<dbReference type="PANTHER" id="PTHR43095:SF6">
    <property type="entry name" value="XYLULOSE KINASE"/>
    <property type="match status" value="1"/>
</dbReference>
<evidence type="ECO:0000256" key="2">
    <source>
        <dbReference type="ARBA" id="ARBA00022679"/>
    </source>
</evidence>
<sequence>AILWNDGRADGICNALDQDHPTLAKIAGVRPMPGFTAPKIAWLAAHEPDTYSKIHRICLPKDYLGLWLHNTHVTDRCDAAGTWW</sequence>
<dbReference type="Pfam" id="PF00370">
    <property type="entry name" value="FGGY_N"/>
    <property type="match status" value="1"/>
</dbReference>
<gene>
    <name evidence="5" type="ORF">Q4528_14675</name>
</gene>
<dbReference type="GO" id="GO:0016301">
    <property type="term" value="F:kinase activity"/>
    <property type="evidence" value="ECO:0007669"/>
    <property type="project" value="UniProtKB-KW"/>
</dbReference>
<evidence type="ECO:0000313" key="6">
    <source>
        <dbReference type="Proteomes" id="UP001170310"/>
    </source>
</evidence>
<evidence type="ECO:0000256" key="1">
    <source>
        <dbReference type="ARBA" id="ARBA00009156"/>
    </source>
</evidence>
<dbReference type="EMBL" id="JAUOQO010000559">
    <property type="protein sequence ID" value="MDO6575358.1"/>
    <property type="molecule type" value="Genomic_DNA"/>
</dbReference>
<name>A0AAW7YVI9_9STAP</name>
<evidence type="ECO:0000313" key="5">
    <source>
        <dbReference type="EMBL" id="MDO6575358.1"/>
    </source>
</evidence>
<keyword evidence="2" id="KW-0808">Transferase</keyword>
<dbReference type="PANTHER" id="PTHR43095">
    <property type="entry name" value="SUGAR KINASE"/>
    <property type="match status" value="1"/>
</dbReference>
<evidence type="ECO:0000256" key="3">
    <source>
        <dbReference type="ARBA" id="ARBA00022777"/>
    </source>
</evidence>
<proteinExistence type="inferred from homology"/>
<comment type="similarity">
    <text evidence="1">Belongs to the FGGY kinase family.</text>
</comment>
<comment type="caution">
    <text evidence="5">The sequence shown here is derived from an EMBL/GenBank/DDBJ whole genome shotgun (WGS) entry which is preliminary data.</text>
</comment>
<feature type="non-terminal residue" evidence="5">
    <location>
        <position position="1"/>
    </location>
</feature>
<protein>
    <submittedName>
        <fullName evidence="5">FGGY family carbohydrate kinase</fullName>
    </submittedName>
</protein>
<dbReference type="InterPro" id="IPR018484">
    <property type="entry name" value="FGGY_N"/>
</dbReference>
<reference evidence="5" key="1">
    <citation type="submission" date="2023-07" db="EMBL/GenBank/DDBJ databases">
        <title>Genome content predicts the carbon catabolic preferences of heterotrophic bacteria.</title>
        <authorList>
            <person name="Gralka M."/>
        </authorList>
    </citation>
    <scope>NUCLEOTIDE SEQUENCE</scope>
    <source>
        <strain evidence="5">E2R20</strain>
    </source>
</reference>
<dbReference type="SUPFAM" id="SSF53067">
    <property type="entry name" value="Actin-like ATPase domain"/>
    <property type="match status" value="1"/>
</dbReference>
<evidence type="ECO:0000259" key="4">
    <source>
        <dbReference type="Pfam" id="PF00370"/>
    </source>
</evidence>
<accession>A0AAW7YVI9</accession>
<dbReference type="InterPro" id="IPR050406">
    <property type="entry name" value="FGGY_Carb_Kinase"/>
</dbReference>
<organism evidence="5 6">
    <name type="scientific">Staphylococcus pasteuri_A</name>
    <dbReference type="NCBI Taxonomy" id="3062664"/>
    <lineage>
        <taxon>Bacteria</taxon>
        <taxon>Bacillati</taxon>
        <taxon>Bacillota</taxon>
        <taxon>Bacilli</taxon>
        <taxon>Bacillales</taxon>
        <taxon>Staphylococcaceae</taxon>
        <taxon>Staphylococcus</taxon>
    </lineage>
</organism>
<dbReference type="Proteomes" id="UP001170310">
    <property type="component" value="Unassembled WGS sequence"/>
</dbReference>
<dbReference type="Gene3D" id="3.30.420.40">
    <property type="match status" value="1"/>
</dbReference>